<reference evidence="1 2" key="1">
    <citation type="journal article" date="2021" name="J. Hered.">
        <title>A chromosome-level genome assembly of the parasitoid wasp, Cotesia glomerata (Hymenoptera: Braconidae).</title>
        <authorList>
            <person name="Pinto B.J."/>
            <person name="Weis J.J."/>
            <person name="Gamble T."/>
            <person name="Ode P.J."/>
            <person name="Paul R."/>
            <person name="Zaspel J.M."/>
        </authorList>
    </citation>
    <scope>NUCLEOTIDE SEQUENCE [LARGE SCALE GENOMIC DNA]</scope>
    <source>
        <strain evidence="1">CgM1</strain>
    </source>
</reference>
<sequence>MGHGERSRAAGGSKKWKCYDCGENTWSASTKEWSIGKGNNREYLGICAIDLSECDTSIVLKRLNPLNNS</sequence>
<dbReference type="AlphaFoldDB" id="A0AAV7ITF0"/>
<dbReference type="Proteomes" id="UP000826195">
    <property type="component" value="Unassembled WGS sequence"/>
</dbReference>
<protein>
    <submittedName>
        <fullName evidence="1">Uncharacterized protein</fullName>
    </submittedName>
</protein>
<organism evidence="1 2">
    <name type="scientific">Cotesia glomerata</name>
    <name type="common">Lepidopteran parasitic wasp</name>
    <name type="synonym">Apanteles glomeratus</name>
    <dbReference type="NCBI Taxonomy" id="32391"/>
    <lineage>
        <taxon>Eukaryota</taxon>
        <taxon>Metazoa</taxon>
        <taxon>Ecdysozoa</taxon>
        <taxon>Arthropoda</taxon>
        <taxon>Hexapoda</taxon>
        <taxon>Insecta</taxon>
        <taxon>Pterygota</taxon>
        <taxon>Neoptera</taxon>
        <taxon>Endopterygota</taxon>
        <taxon>Hymenoptera</taxon>
        <taxon>Apocrita</taxon>
        <taxon>Ichneumonoidea</taxon>
        <taxon>Braconidae</taxon>
        <taxon>Microgastrinae</taxon>
        <taxon>Cotesia</taxon>
    </lineage>
</organism>
<evidence type="ECO:0000313" key="2">
    <source>
        <dbReference type="Proteomes" id="UP000826195"/>
    </source>
</evidence>
<gene>
    <name evidence="1" type="ORF">KQX54_015685</name>
</gene>
<name>A0AAV7ITF0_COTGL</name>
<proteinExistence type="predicted"/>
<comment type="caution">
    <text evidence="1">The sequence shown here is derived from an EMBL/GenBank/DDBJ whole genome shotgun (WGS) entry which is preliminary data.</text>
</comment>
<evidence type="ECO:0000313" key="1">
    <source>
        <dbReference type="EMBL" id="KAH0558326.1"/>
    </source>
</evidence>
<dbReference type="EMBL" id="JAHXZJ010000747">
    <property type="protein sequence ID" value="KAH0558326.1"/>
    <property type="molecule type" value="Genomic_DNA"/>
</dbReference>
<keyword evidence="2" id="KW-1185">Reference proteome</keyword>
<accession>A0AAV7ITF0</accession>